<dbReference type="Pfam" id="PF01040">
    <property type="entry name" value="UbiA"/>
    <property type="match status" value="1"/>
</dbReference>
<reference evidence="13" key="1">
    <citation type="submission" date="2020-10" db="EMBL/GenBank/DDBJ databases">
        <title>Genome sequence of the unusual species of purple photosynthetic bacteria, Phaeovibrio sulfidiphilus DSM 23193, type strain.</title>
        <authorList>
            <person name="Kyndt J.A."/>
            <person name="Meyer T.E."/>
        </authorList>
    </citation>
    <scope>NUCLEOTIDE SEQUENCE</scope>
    <source>
        <strain evidence="13">DSM 23193</strain>
    </source>
</reference>
<evidence type="ECO:0000256" key="6">
    <source>
        <dbReference type="ARBA" id="ARBA00022679"/>
    </source>
</evidence>
<comment type="caution">
    <text evidence="13">The sequence shown here is derived from an EMBL/GenBank/DDBJ whole genome shotgun (WGS) entry which is preliminary data.</text>
</comment>
<evidence type="ECO:0000256" key="3">
    <source>
        <dbReference type="ARBA" id="ARBA00005985"/>
    </source>
</evidence>
<dbReference type="NCBIfam" id="TIGR01474">
    <property type="entry name" value="ubiA_proteo"/>
    <property type="match status" value="1"/>
</dbReference>
<feature type="transmembrane region" description="Helical" evidence="11">
    <location>
        <begin position="34"/>
        <end position="51"/>
    </location>
</feature>
<keyword evidence="10 11" id="KW-0472">Membrane</keyword>
<evidence type="ECO:0000256" key="10">
    <source>
        <dbReference type="ARBA" id="ARBA00023136"/>
    </source>
</evidence>
<dbReference type="InterPro" id="IPR039653">
    <property type="entry name" value="Prenyltransferase"/>
</dbReference>
<comment type="function">
    <text evidence="11">Catalyzes the prenylation of para-hydroxybenzoate (PHB) with an all-trans polyprenyl group. Mediates the second step in the final reaction sequence of ubiquinone-8 (UQ-8) biosynthesis, which is the condensation of the polyisoprenoid side chain with PHB, generating the first membrane-bound Q intermediate 3-octaprenyl-4-hydroxybenzoate.</text>
</comment>
<keyword evidence="8 11" id="KW-0812">Transmembrane</keyword>
<evidence type="ECO:0000256" key="2">
    <source>
        <dbReference type="ARBA" id="ARBA00004141"/>
    </source>
</evidence>
<evidence type="ECO:0000256" key="1">
    <source>
        <dbReference type="ARBA" id="ARBA00001946"/>
    </source>
</evidence>
<dbReference type="PANTHER" id="PTHR11048:SF28">
    <property type="entry name" value="4-HYDROXYBENZOATE POLYPRENYLTRANSFERASE, MITOCHONDRIAL"/>
    <property type="match status" value="1"/>
</dbReference>
<dbReference type="CDD" id="cd13959">
    <property type="entry name" value="PT_UbiA_COQ2"/>
    <property type="match status" value="1"/>
</dbReference>
<feature type="transmembrane region" description="Helical" evidence="11">
    <location>
        <begin position="289"/>
        <end position="306"/>
    </location>
</feature>
<protein>
    <recommendedName>
        <fullName evidence="11 12">4-hydroxybenzoate octaprenyltransferase</fullName>
        <ecNumber evidence="11 12">2.5.1.39</ecNumber>
    </recommendedName>
    <alternativeName>
        <fullName evidence="11">4-HB polyprenyltransferase</fullName>
    </alternativeName>
</protein>
<dbReference type="AlphaFoldDB" id="A0A8J6YMD0"/>
<keyword evidence="5 11" id="KW-0997">Cell inner membrane</keyword>
<name>A0A8J6YMD0_9PROT</name>
<evidence type="ECO:0000256" key="11">
    <source>
        <dbReference type="HAMAP-Rule" id="MF_01635"/>
    </source>
</evidence>
<dbReference type="GO" id="GO:0006744">
    <property type="term" value="P:ubiquinone biosynthetic process"/>
    <property type="evidence" value="ECO:0007669"/>
    <property type="project" value="UniProtKB-UniRule"/>
</dbReference>
<dbReference type="Gene3D" id="1.10.357.140">
    <property type="entry name" value="UbiA prenyltransferase"/>
    <property type="match status" value="1"/>
</dbReference>
<comment type="cofactor">
    <cofactor evidence="1 11">
        <name>Mg(2+)</name>
        <dbReference type="ChEBI" id="CHEBI:18420"/>
    </cofactor>
</comment>
<keyword evidence="11" id="KW-0460">Magnesium</keyword>
<evidence type="ECO:0000256" key="5">
    <source>
        <dbReference type="ARBA" id="ARBA00022519"/>
    </source>
</evidence>
<proteinExistence type="inferred from homology"/>
<dbReference type="HAMAP" id="MF_01635">
    <property type="entry name" value="UbiA"/>
    <property type="match status" value="1"/>
</dbReference>
<dbReference type="EC" id="2.5.1.39" evidence="11 12"/>
<dbReference type="Gene3D" id="1.20.120.1780">
    <property type="entry name" value="UbiA prenyltransferase"/>
    <property type="match status" value="1"/>
</dbReference>
<comment type="catalytic activity">
    <reaction evidence="11">
        <text>all-trans-octaprenyl diphosphate + 4-hydroxybenzoate = 4-hydroxy-3-(all-trans-octaprenyl)benzoate + diphosphate</text>
        <dbReference type="Rhea" id="RHEA:27782"/>
        <dbReference type="ChEBI" id="CHEBI:1617"/>
        <dbReference type="ChEBI" id="CHEBI:17879"/>
        <dbReference type="ChEBI" id="CHEBI:33019"/>
        <dbReference type="ChEBI" id="CHEBI:57711"/>
        <dbReference type="EC" id="2.5.1.39"/>
    </reaction>
</comment>
<sequence>MISGYLPSGPPRVGAWIIRHAPVPLQKYLRLLRIDLDAGWWLLLFPCWWGLSLGSEGTVPNLWYVALFFVGAFLMEGAASVINDLTDANFDAKVTRTANRPLASGEVTRVQAVILLLVTLLASLGVLLAFQNTLMVILSFALVPMVFIYPWMKRVTYWPQAFLGMTVMFTVVIGWVAARGSIDTAPILMYLGCIFLHIHFDTIYAHQDREDDIAIGVKSSALALGDKTKTVLLAFDLCVVALIGAAGIMAGLGWGFWPVLGLVALHFVWQLKTLDINSPVICGRLFDSAWSMGWLILAAIICGQLTR</sequence>
<dbReference type="Proteomes" id="UP000631034">
    <property type="component" value="Unassembled WGS sequence"/>
</dbReference>
<accession>A0A8J6YMD0</accession>
<dbReference type="PANTHER" id="PTHR11048">
    <property type="entry name" value="PRENYLTRANSFERASES"/>
    <property type="match status" value="1"/>
</dbReference>
<dbReference type="UniPathway" id="UPA00232"/>
<dbReference type="InterPro" id="IPR006370">
    <property type="entry name" value="HB_polyprenyltransferase-like"/>
</dbReference>
<keyword evidence="9 11" id="KW-1133">Transmembrane helix</keyword>
<keyword evidence="14" id="KW-1185">Reference proteome</keyword>
<comment type="pathway">
    <text evidence="11">Cofactor biosynthesis; ubiquinone biosynthesis.</text>
</comment>
<feature type="transmembrane region" description="Helical" evidence="11">
    <location>
        <begin position="107"/>
        <end position="128"/>
    </location>
</feature>
<dbReference type="InterPro" id="IPR000537">
    <property type="entry name" value="UbiA_prenyltransferase"/>
</dbReference>
<evidence type="ECO:0000313" key="13">
    <source>
        <dbReference type="EMBL" id="MBE1236504.1"/>
    </source>
</evidence>
<dbReference type="InterPro" id="IPR030470">
    <property type="entry name" value="UbiA_prenylTrfase_CS"/>
</dbReference>
<dbReference type="PROSITE" id="PS00943">
    <property type="entry name" value="UBIA"/>
    <property type="match status" value="1"/>
</dbReference>
<dbReference type="FunFam" id="1.10.357.140:FF:000008">
    <property type="entry name" value="4-hydroxybenzoate octaprenyltransferase"/>
    <property type="match status" value="1"/>
</dbReference>
<keyword evidence="6 11" id="KW-0808">Transferase</keyword>
<comment type="similarity">
    <text evidence="3 11">Belongs to the UbiA prenyltransferase family.</text>
</comment>
<dbReference type="GO" id="GO:0005886">
    <property type="term" value="C:plasma membrane"/>
    <property type="evidence" value="ECO:0007669"/>
    <property type="project" value="UniProtKB-SubCell"/>
</dbReference>
<evidence type="ECO:0000256" key="9">
    <source>
        <dbReference type="ARBA" id="ARBA00022989"/>
    </source>
</evidence>
<dbReference type="EMBL" id="JACZHT010000001">
    <property type="protein sequence ID" value="MBE1236504.1"/>
    <property type="molecule type" value="Genomic_DNA"/>
</dbReference>
<feature type="transmembrane region" description="Helical" evidence="11">
    <location>
        <begin position="63"/>
        <end position="86"/>
    </location>
</feature>
<keyword evidence="7 11" id="KW-0831">Ubiquinone biosynthesis</keyword>
<feature type="transmembrane region" description="Helical" evidence="11">
    <location>
        <begin position="161"/>
        <end position="178"/>
    </location>
</feature>
<gene>
    <name evidence="11 13" type="primary">ubiA</name>
    <name evidence="13" type="ORF">IHV25_02410</name>
</gene>
<evidence type="ECO:0000256" key="7">
    <source>
        <dbReference type="ARBA" id="ARBA00022688"/>
    </source>
</evidence>
<organism evidence="13 14">
    <name type="scientific">Phaeovibrio sulfidiphilus</name>
    <dbReference type="NCBI Taxonomy" id="1220600"/>
    <lineage>
        <taxon>Bacteria</taxon>
        <taxon>Pseudomonadati</taxon>
        <taxon>Pseudomonadota</taxon>
        <taxon>Alphaproteobacteria</taxon>
        <taxon>Rhodospirillales</taxon>
        <taxon>Rhodospirillaceae</taxon>
        <taxon>Phaeovibrio</taxon>
    </lineage>
</organism>
<comment type="subcellular location">
    <subcellularLocation>
        <location evidence="11">Cell inner membrane</location>
        <topology evidence="11">Multi-pass membrane protein</topology>
    </subcellularLocation>
    <subcellularLocation>
        <location evidence="2">Membrane</location>
        <topology evidence="2">Multi-pass membrane protein</topology>
    </subcellularLocation>
</comment>
<evidence type="ECO:0000256" key="12">
    <source>
        <dbReference type="NCBIfam" id="TIGR01474"/>
    </source>
</evidence>
<evidence type="ECO:0000256" key="4">
    <source>
        <dbReference type="ARBA" id="ARBA00022475"/>
    </source>
</evidence>
<feature type="transmembrane region" description="Helical" evidence="11">
    <location>
        <begin position="237"/>
        <end position="269"/>
    </location>
</feature>
<dbReference type="InterPro" id="IPR044878">
    <property type="entry name" value="UbiA_sf"/>
</dbReference>
<evidence type="ECO:0000313" key="14">
    <source>
        <dbReference type="Proteomes" id="UP000631034"/>
    </source>
</evidence>
<dbReference type="GO" id="GO:0008412">
    <property type="term" value="F:4-hydroxybenzoate polyprenyltransferase activity"/>
    <property type="evidence" value="ECO:0007669"/>
    <property type="project" value="UniProtKB-UniRule"/>
</dbReference>
<dbReference type="FunFam" id="1.20.120.1780:FF:000001">
    <property type="entry name" value="4-hydroxybenzoate octaprenyltransferase"/>
    <property type="match status" value="1"/>
</dbReference>
<keyword evidence="4 11" id="KW-1003">Cell membrane</keyword>
<evidence type="ECO:0000256" key="8">
    <source>
        <dbReference type="ARBA" id="ARBA00022692"/>
    </source>
</evidence>
<dbReference type="RefSeq" id="WP_192533359.1">
    <property type="nucleotide sequence ID" value="NZ_JACZHT010000001.1"/>
</dbReference>
<feature type="transmembrane region" description="Helical" evidence="11">
    <location>
        <begin position="134"/>
        <end position="152"/>
    </location>
</feature>